<evidence type="ECO:0000259" key="1">
    <source>
        <dbReference type="Pfam" id="PF04230"/>
    </source>
</evidence>
<evidence type="ECO:0000313" key="3">
    <source>
        <dbReference type="Proteomes" id="UP000199110"/>
    </source>
</evidence>
<name>A0A1I3QTJ7_9RHOB</name>
<dbReference type="InterPro" id="IPR007345">
    <property type="entry name" value="Polysacch_pyruvyl_Trfase"/>
</dbReference>
<evidence type="ECO:0000313" key="2">
    <source>
        <dbReference type="EMBL" id="SFJ37225.1"/>
    </source>
</evidence>
<dbReference type="STRING" id="390807.SAMN04488095_2660"/>
<organism evidence="2 3">
    <name type="scientific">Jannaschia pohangensis</name>
    <dbReference type="NCBI Taxonomy" id="390807"/>
    <lineage>
        <taxon>Bacteria</taxon>
        <taxon>Pseudomonadati</taxon>
        <taxon>Pseudomonadota</taxon>
        <taxon>Alphaproteobacteria</taxon>
        <taxon>Rhodobacterales</taxon>
        <taxon>Roseobacteraceae</taxon>
        <taxon>Jannaschia</taxon>
    </lineage>
</organism>
<dbReference type="Pfam" id="PF04230">
    <property type="entry name" value="PS_pyruv_trans"/>
    <property type="match status" value="1"/>
</dbReference>
<proteinExistence type="predicted"/>
<protein>
    <submittedName>
        <fullName evidence="2">Polysaccharide pyruvyl transferase family protein WcaK</fullName>
    </submittedName>
</protein>
<dbReference type="Proteomes" id="UP000199110">
    <property type="component" value="Unassembled WGS sequence"/>
</dbReference>
<dbReference type="PANTHER" id="PTHR36836">
    <property type="entry name" value="COLANIC ACID BIOSYNTHESIS PROTEIN WCAK"/>
    <property type="match status" value="1"/>
</dbReference>
<sequence length="396" mass="41852">MTNAPAVACMNVKFSPNLGDGLLSECLEQALIAAGADPGTRSVDLAGRSTYGDAMAMRGTALAVLDALPGPVRRQAVRLPLRLQSMRKWGPHYDRELDAMGATAMVIGGGNLIADLDLNFPTKLDLAMRHAAARALPVVIFGCGMGSSFTDEGLRRLLRAFSRPNLRAVFLRDAASVATWDRLIGAKTGLMAQVVRDPGLLSATAHPAPPRSARDTPVIGLGLMSHVAIRYHSKAQVTEVGLRAWYLDVARALRAAGAQVRAFTNGSPEDVATAEQMRADLLAMDVPLDRPTTPTELSTLVADCDAIAAYRMHAVIAAYSHGVPALALAWDAKVASFMASVGRDDWLADPATLPADAAARRIMTAAEEGLDMDVHATVLAEAQADVARAFAVLQSA</sequence>
<dbReference type="AlphaFoldDB" id="A0A1I3QTJ7"/>
<dbReference type="GO" id="GO:0016740">
    <property type="term" value="F:transferase activity"/>
    <property type="evidence" value="ECO:0007669"/>
    <property type="project" value="UniProtKB-KW"/>
</dbReference>
<keyword evidence="2" id="KW-0808">Transferase</keyword>
<dbReference type="EMBL" id="FORA01000003">
    <property type="protein sequence ID" value="SFJ37225.1"/>
    <property type="molecule type" value="Genomic_DNA"/>
</dbReference>
<reference evidence="2 3" key="1">
    <citation type="submission" date="2016-10" db="EMBL/GenBank/DDBJ databases">
        <authorList>
            <person name="de Groot N.N."/>
        </authorList>
    </citation>
    <scope>NUCLEOTIDE SEQUENCE [LARGE SCALE GENOMIC DNA]</scope>
    <source>
        <strain evidence="2 3">DSM 19073</strain>
    </source>
</reference>
<dbReference type="PANTHER" id="PTHR36836:SF1">
    <property type="entry name" value="COLANIC ACID BIOSYNTHESIS PROTEIN WCAK"/>
    <property type="match status" value="1"/>
</dbReference>
<dbReference type="OrthoDB" id="1814359at2"/>
<feature type="domain" description="Polysaccharide pyruvyl transferase" evidence="1">
    <location>
        <begin position="17"/>
        <end position="331"/>
    </location>
</feature>
<gene>
    <name evidence="2" type="ORF">SAMN04488095_2660</name>
</gene>
<keyword evidence="3" id="KW-1185">Reference proteome</keyword>
<accession>A0A1I3QTJ7</accession>
<dbReference type="RefSeq" id="WP_092781517.1">
    <property type="nucleotide sequence ID" value="NZ_FORA01000003.1"/>
</dbReference>